<name>A0A371NEE4_9EURY</name>
<dbReference type="PROSITE" id="PS50110">
    <property type="entry name" value="RESPONSE_REGULATORY"/>
    <property type="match status" value="1"/>
</dbReference>
<dbReference type="InterPro" id="IPR013767">
    <property type="entry name" value="PAS_fold"/>
</dbReference>
<feature type="domain" description="PAC" evidence="11">
    <location>
        <begin position="199"/>
        <end position="251"/>
    </location>
</feature>
<dbReference type="Pfam" id="PF13426">
    <property type="entry name" value="PAS_9"/>
    <property type="match status" value="1"/>
</dbReference>
<keyword evidence="2" id="KW-0808">Transferase</keyword>
<dbReference type="EMBL" id="QREL01000001">
    <property type="protein sequence ID" value="REE28877.1"/>
    <property type="molecule type" value="Genomic_DNA"/>
</dbReference>
<dbReference type="Pfam" id="PF07568">
    <property type="entry name" value="HisKA_2"/>
    <property type="match status" value="1"/>
</dbReference>
<sequence>MPSALVVEDEAVTSLELLRLLESWGYETVSVKTGEDAIETALRMKPDVILMDIVLPSDVDGVTAARAIKKEMDVPLIFITAYSSREVFERAAEVEPEAYLLKPFNSRELGYAMELAIYKNRIQNLLSHTSRRYQEILETTGEGVCVFNADGSIQYCNERMADLLSMRRDEIIGRKIFDFIHPSDRETMERILDSCRRGSSGEHELRFRTDDGTRWVILSGHPLIESSGFRGGFCMFRDITPQKMLERTLRRNNSCLRLLSRINRQAAISATPQELMEGVSGILMEARYSGASFRESDGTVIAGEGEKRVSPLRPGIIAGEDTSTAVIELEDCSKPLYLVVSAPRMIDDEEMGFLREIASSTAGALRRMESERRMNDISSRYRELFENTGDAIFLMKDFRIIGCNSRALELFGGDEEDILGKKPWELSPEYQHHGESSEIARKLIERAMNGEKCEFTWIHRKISGETFPTRVVLSRSGDIVMGIVRDMTELYRAHRKLKEEHRKFRDLLESIPDPTFALDTRGRVIAWNREIERLTGVKKKEILGRGDRAYAVPFYGRRTPGLLEFLLNPGKAPSRYRNISREGNAIYAEVHVEHMGRHFQLKASPIRDGEDRTVGAIEILRDVTDYIETKEKLRRSKNRYRAIFENRATPTAITDREWNITGTNRVFRELFGVDEGFNLRDLLDQDELQKLEKLRDSQRALIRMKGVRGNLHVMVHRGDLPDSDQMILSFNDITKLRESQRKLRDELRVRRVLSEIYPQAVSTDNLGEFTEYILDATCKLTGADGGIIRLRNGETITITEKLEPTEEVPDLEGLSEDGKMIRITSSSADMSSEFILRGSSFSKADLRAVRHISQYYMLAVNQISYRRRMNEHWNHLRLINIILKLADTEDPELFLEGVLDFIIRCPEFNGGSAYLDPDLKVERGLKPPDSIPDTEGVRVDGEIIEIPLSVDGALRGVLSLQAAYSDVKEKTEFLEVLGGEISDGLQRITMRNQLRESLREKEVLLREIHHRVKNNLQIVASLLSLQTAYTDNQETLNVLRDSQMRVRAMAVAHEKIYRSSSLSMINVGDYLRAIAEEMTTLQSTGGLLVDLDVHYDDIMAEMDRCIPLGLITNEIISNSIKHAFTGDRGRIVISLKREDDLGILEISDNGRGLPEDFNIDELESLGMQLVSNLVMQIGGELEYGNRDGAFFRITFPLE</sequence>
<feature type="domain" description="Response regulatory" evidence="9">
    <location>
        <begin position="3"/>
        <end position="117"/>
    </location>
</feature>
<dbReference type="Proteomes" id="UP000256864">
    <property type="component" value="Unassembled WGS sequence"/>
</dbReference>
<dbReference type="InterPro" id="IPR005467">
    <property type="entry name" value="His_kinase_dom"/>
</dbReference>
<comment type="caution">
    <text evidence="12">The sequence shown here is derived from an EMBL/GenBank/DDBJ whole genome shotgun (WGS) entry which is preliminary data.</text>
</comment>
<dbReference type="Gene3D" id="3.40.50.2300">
    <property type="match status" value="1"/>
</dbReference>
<dbReference type="Pfam" id="PF02518">
    <property type="entry name" value="HATPase_c"/>
    <property type="match status" value="1"/>
</dbReference>
<dbReference type="InterPro" id="IPR036890">
    <property type="entry name" value="HATPase_C_sf"/>
</dbReference>
<dbReference type="CDD" id="cd00130">
    <property type="entry name" value="PAS"/>
    <property type="match status" value="3"/>
</dbReference>
<proteinExistence type="predicted"/>
<evidence type="ECO:0000256" key="7">
    <source>
        <dbReference type="PROSITE-ProRule" id="PRU00169"/>
    </source>
</evidence>
<evidence type="ECO:0000256" key="5">
    <source>
        <dbReference type="ARBA" id="ARBA00022840"/>
    </source>
</evidence>
<dbReference type="GO" id="GO:0006355">
    <property type="term" value="P:regulation of DNA-templated transcription"/>
    <property type="evidence" value="ECO:0007669"/>
    <property type="project" value="InterPro"/>
</dbReference>
<dbReference type="GO" id="GO:0016301">
    <property type="term" value="F:kinase activity"/>
    <property type="evidence" value="ECO:0007669"/>
    <property type="project" value="UniProtKB-KW"/>
</dbReference>
<dbReference type="InterPro" id="IPR035965">
    <property type="entry name" value="PAS-like_dom_sf"/>
</dbReference>
<organism evidence="12 13">
    <name type="scientific">Methanothermobacter defluvii</name>
    <dbReference type="NCBI Taxonomy" id="49339"/>
    <lineage>
        <taxon>Archaea</taxon>
        <taxon>Methanobacteriati</taxon>
        <taxon>Methanobacteriota</taxon>
        <taxon>Methanomada group</taxon>
        <taxon>Methanobacteria</taxon>
        <taxon>Methanobacteriales</taxon>
        <taxon>Methanobacteriaceae</taxon>
        <taxon>Methanothermobacter</taxon>
    </lineage>
</organism>
<dbReference type="GO" id="GO:0005524">
    <property type="term" value="F:ATP binding"/>
    <property type="evidence" value="ECO:0007669"/>
    <property type="project" value="UniProtKB-KW"/>
</dbReference>
<evidence type="ECO:0000313" key="12">
    <source>
        <dbReference type="EMBL" id="REE28877.1"/>
    </source>
</evidence>
<dbReference type="Pfam" id="PF00072">
    <property type="entry name" value="Response_reg"/>
    <property type="match status" value="1"/>
</dbReference>
<feature type="modified residue" description="4-aspartylphosphate" evidence="7">
    <location>
        <position position="52"/>
    </location>
</feature>
<gene>
    <name evidence="12" type="ORF">C7452_0902</name>
</gene>
<feature type="domain" description="PAS" evidence="10">
    <location>
        <begin position="500"/>
        <end position="545"/>
    </location>
</feature>
<dbReference type="PANTHER" id="PTHR43065">
    <property type="entry name" value="SENSOR HISTIDINE KINASE"/>
    <property type="match status" value="1"/>
</dbReference>
<keyword evidence="6" id="KW-0902">Two-component regulatory system</keyword>
<dbReference type="SUPFAM" id="SSF55785">
    <property type="entry name" value="PYP-like sensor domain (PAS domain)"/>
    <property type="match status" value="4"/>
</dbReference>
<evidence type="ECO:0000256" key="1">
    <source>
        <dbReference type="ARBA" id="ARBA00022553"/>
    </source>
</evidence>
<evidence type="ECO:0000259" key="10">
    <source>
        <dbReference type="PROSITE" id="PS50112"/>
    </source>
</evidence>
<keyword evidence="4" id="KW-0418">Kinase</keyword>
<dbReference type="PROSITE" id="PS50109">
    <property type="entry name" value="HIS_KIN"/>
    <property type="match status" value="1"/>
</dbReference>
<dbReference type="Pfam" id="PF00989">
    <property type="entry name" value="PAS"/>
    <property type="match status" value="2"/>
</dbReference>
<evidence type="ECO:0000256" key="6">
    <source>
        <dbReference type="ARBA" id="ARBA00023012"/>
    </source>
</evidence>
<accession>A0A371NEE4</accession>
<evidence type="ECO:0000256" key="4">
    <source>
        <dbReference type="ARBA" id="ARBA00022777"/>
    </source>
</evidence>
<dbReference type="InterPro" id="IPR001789">
    <property type="entry name" value="Sig_transdc_resp-reg_receiver"/>
</dbReference>
<dbReference type="CDD" id="cd17534">
    <property type="entry name" value="REC_DC-like"/>
    <property type="match status" value="1"/>
</dbReference>
<dbReference type="GO" id="GO:0000160">
    <property type="term" value="P:phosphorelay signal transduction system"/>
    <property type="evidence" value="ECO:0007669"/>
    <property type="project" value="UniProtKB-KW"/>
</dbReference>
<evidence type="ECO:0000256" key="2">
    <source>
        <dbReference type="ARBA" id="ARBA00022679"/>
    </source>
</evidence>
<dbReference type="Gene3D" id="3.30.450.20">
    <property type="entry name" value="PAS domain"/>
    <property type="match status" value="5"/>
</dbReference>
<dbReference type="Gene3D" id="3.30.565.10">
    <property type="entry name" value="Histidine kinase-like ATPase, C-terminal domain"/>
    <property type="match status" value="1"/>
</dbReference>
<dbReference type="PANTHER" id="PTHR43065:SF23">
    <property type="entry name" value="SENSOR HISTIDINE KINASE PDTAS"/>
    <property type="match status" value="1"/>
</dbReference>
<dbReference type="InterPro" id="IPR011006">
    <property type="entry name" value="CheY-like_superfamily"/>
</dbReference>
<dbReference type="Pfam" id="PF13188">
    <property type="entry name" value="PAS_8"/>
    <property type="match status" value="1"/>
</dbReference>
<keyword evidence="3" id="KW-0547">Nucleotide-binding</keyword>
<keyword evidence="5" id="KW-0067">ATP-binding</keyword>
<evidence type="ECO:0000259" key="8">
    <source>
        <dbReference type="PROSITE" id="PS50109"/>
    </source>
</evidence>
<feature type="domain" description="PAC" evidence="11">
    <location>
        <begin position="572"/>
        <end position="635"/>
    </location>
</feature>
<dbReference type="SUPFAM" id="SSF55874">
    <property type="entry name" value="ATPase domain of HSP90 chaperone/DNA topoisomerase II/histidine kinase"/>
    <property type="match status" value="1"/>
</dbReference>
<protein>
    <submittedName>
        <fullName evidence="12">PAS domain S-box-containing protein</fullName>
    </submittedName>
</protein>
<dbReference type="InterPro" id="IPR000700">
    <property type="entry name" value="PAS-assoc_C"/>
</dbReference>
<keyword evidence="1 7" id="KW-0597">Phosphoprotein</keyword>
<reference evidence="12 13" key="1">
    <citation type="submission" date="2018-07" db="EMBL/GenBank/DDBJ databases">
        <title>Genomic Encyclopedia of Type Strains, Phase IV (KMG-IV): sequencing the most valuable type-strain genomes for metagenomic binning, comparative biology and taxonomic classification.</title>
        <authorList>
            <person name="Goeker M."/>
        </authorList>
    </citation>
    <scope>NUCLEOTIDE SEQUENCE [LARGE SCALE GENOMIC DNA]</scope>
    <source>
        <strain evidence="12 13">DSM 7466</strain>
    </source>
</reference>
<dbReference type="InterPro" id="IPR003594">
    <property type="entry name" value="HATPase_dom"/>
</dbReference>
<dbReference type="SMART" id="SM00387">
    <property type="entry name" value="HATPase_c"/>
    <property type="match status" value="1"/>
</dbReference>
<feature type="domain" description="Histidine kinase" evidence="8">
    <location>
        <begin position="1007"/>
        <end position="1198"/>
    </location>
</feature>
<dbReference type="InterPro" id="IPR011495">
    <property type="entry name" value="Sig_transdc_His_kin_sub2_dim/P"/>
</dbReference>
<dbReference type="PROSITE" id="PS50113">
    <property type="entry name" value="PAC"/>
    <property type="match status" value="2"/>
</dbReference>
<dbReference type="SMART" id="SM00086">
    <property type="entry name" value="PAC"/>
    <property type="match status" value="2"/>
</dbReference>
<dbReference type="PROSITE" id="PS50112">
    <property type="entry name" value="PAS"/>
    <property type="match status" value="2"/>
</dbReference>
<dbReference type="SUPFAM" id="SSF52172">
    <property type="entry name" value="CheY-like"/>
    <property type="match status" value="1"/>
</dbReference>
<evidence type="ECO:0000313" key="13">
    <source>
        <dbReference type="Proteomes" id="UP000256864"/>
    </source>
</evidence>
<dbReference type="SMART" id="SM00448">
    <property type="entry name" value="REC"/>
    <property type="match status" value="1"/>
</dbReference>
<dbReference type="RefSeq" id="WP_115892352.1">
    <property type="nucleotide sequence ID" value="NZ_QREL01000001.1"/>
</dbReference>
<evidence type="ECO:0000256" key="3">
    <source>
        <dbReference type="ARBA" id="ARBA00022741"/>
    </source>
</evidence>
<dbReference type="InterPro" id="IPR000014">
    <property type="entry name" value="PAS"/>
</dbReference>
<dbReference type="NCBIfam" id="TIGR00229">
    <property type="entry name" value="sensory_box"/>
    <property type="match status" value="3"/>
</dbReference>
<evidence type="ECO:0000259" key="9">
    <source>
        <dbReference type="PROSITE" id="PS50110"/>
    </source>
</evidence>
<keyword evidence="13" id="KW-1185">Reference proteome</keyword>
<evidence type="ECO:0000259" key="11">
    <source>
        <dbReference type="PROSITE" id="PS50113"/>
    </source>
</evidence>
<dbReference type="AlphaFoldDB" id="A0A371NEE4"/>
<dbReference type="SMART" id="SM00091">
    <property type="entry name" value="PAS"/>
    <property type="match status" value="4"/>
</dbReference>
<feature type="domain" description="PAS" evidence="10">
    <location>
        <begin position="129"/>
        <end position="199"/>
    </location>
</feature>
<dbReference type="InterPro" id="IPR001610">
    <property type="entry name" value="PAC"/>
</dbReference>